<sequence>MPRSPLAPAVTAAATAVLTVAALAAGPVGPPAAHAQPQPPPAAARSTWVGTWSAAANGGTTTDGFPGYTIRNLVHTSVGGDRVRVKLSNAFGTEPVRMAHTTVGVQRLPGSAAIADGTLRDVTFDGAAAVTIPAGAEVWSDPVELRLGAATDLFVTTFTPEPSGPATYHAEGLSTSYYATDGTDHAASTDGGALTRTTTSWHYVTEVDVEPGASPGAVVTLGDSITDGVGSGRDLNRRYPDVLAQRLRDAGGSRARIGVLNAGISGNRVLLDGAGVRATERVERDVLRRAGASTVIVLLGINDIQQDPHQLDPTKIVEGLTRIARDSRAAGLTVIGGTITPFKGWRSYSPEQEATRQAVNDWIRTTGELDAVADLDAAIRDPEDPRRMLPVYDSGDHLHPGEAGLAAMAGAVDLSMLGRPGTVRPGRPSPVERSVVVAAAPESAVAVAGRASEIGFRVRTVVQKPGGAVGTLTTVLDGVRTVTPFEVTSAGRKTQVDLSPTVRVPADAAPGPRTVRFEVAVPGAGRAVAQARLDVVAVGCAQDDDACPVDLPYDHDSIASDAHDADGDFDGQGWSYAAETLPPAGPVALAGTVYAFGSGADGVDNTVEARGQTVELPALRSGTLHVLAAAANGSVDRTATVTYADGSTQTVPLTVSDWAQSPQAGERVAVAAPYRLRAGAGRDTPPVNVFAREHDLDPARTTATLTLPDEPRLKVFAVTLEQAAP</sequence>
<evidence type="ECO:0000256" key="1">
    <source>
        <dbReference type="SAM" id="SignalP"/>
    </source>
</evidence>
<dbReference type="AlphaFoldDB" id="A0A9X2JWD8"/>
<feature type="signal peptide" evidence="1">
    <location>
        <begin position="1"/>
        <end position="24"/>
    </location>
</feature>
<comment type="caution">
    <text evidence="3">The sequence shown here is derived from an EMBL/GenBank/DDBJ whole genome shotgun (WGS) entry which is preliminary data.</text>
</comment>
<dbReference type="SUPFAM" id="SSF52266">
    <property type="entry name" value="SGNH hydrolase"/>
    <property type="match status" value="1"/>
</dbReference>
<reference evidence="3" key="1">
    <citation type="submission" date="2022-06" db="EMBL/GenBank/DDBJ databases">
        <title>Genomic Encyclopedia of Archaeal and Bacterial Type Strains, Phase II (KMG-II): from individual species to whole genera.</title>
        <authorList>
            <person name="Goeker M."/>
        </authorList>
    </citation>
    <scope>NUCLEOTIDE SEQUENCE</scope>
    <source>
        <strain evidence="3">DSM 26652</strain>
    </source>
</reference>
<dbReference type="RefSeq" id="WP_253836585.1">
    <property type="nucleotide sequence ID" value="NZ_JAMTCS010000008.1"/>
</dbReference>
<dbReference type="Gene3D" id="3.40.50.1110">
    <property type="entry name" value="SGNH hydrolase"/>
    <property type="match status" value="1"/>
</dbReference>
<evidence type="ECO:0000259" key="2">
    <source>
        <dbReference type="Pfam" id="PF13472"/>
    </source>
</evidence>
<organism evidence="3 4">
    <name type="scientific">Promicromonospora thailandica</name>
    <dbReference type="NCBI Taxonomy" id="765201"/>
    <lineage>
        <taxon>Bacteria</taxon>
        <taxon>Bacillati</taxon>
        <taxon>Actinomycetota</taxon>
        <taxon>Actinomycetes</taxon>
        <taxon>Micrococcales</taxon>
        <taxon>Promicromonosporaceae</taxon>
        <taxon>Promicromonospora</taxon>
    </lineage>
</organism>
<proteinExistence type="predicted"/>
<dbReference type="CDD" id="cd01830">
    <property type="entry name" value="XynE_like"/>
    <property type="match status" value="1"/>
</dbReference>
<feature type="domain" description="SGNH hydrolase-type esterase" evidence="2">
    <location>
        <begin position="221"/>
        <end position="404"/>
    </location>
</feature>
<keyword evidence="1" id="KW-0732">Signal</keyword>
<dbReference type="EMBL" id="JAMTCS010000008">
    <property type="protein sequence ID" value="MCP2265442.1"/>
    <property type="molecule type" value="Genomic_DNA"/>
</dbReference>
<protein>
    <submittedName>
        <fullName evidence="3">Lysophospholipase L1</fullName>
    </submittedName>
</protein>
<keyword evidence="4" id="KW-1185">Reference proteome</keyword>
<evidence type="ECO:0000313" key="4">
    <source>
        <dbReference type="Proteomes" id="UP001139493"/>
    </source>
</evidence>
<dbReference type="InterPro" id="IPR036514">
    <property type="entry name" value="SGNH_hydro_sf"/>
</dbReference>
<dbReference type="PANTHER" id="PTHR43784:SF2">
    <property type="entry name" value="GDSL-LIKE LIPASE_ACYLHYDROLASE, PUTATIVE (AFU_ORTHOLOGUE AFUA_2G00820)-RELATED"/>
    <property type="match status" value="1"/>
</dbReference>
<dbReference type="PANTHER" id="PTHR43784">
    <property type="entry name" value="GDSL-LIKE LIPASE/ACYLHYDROLASE, PUTATIVE (AFU_ORTHOLOGUE AFUA_2G00820)-RELATED"/>
    <property type="match status" value="1"/>
</dbReference>
<accession>A0A9X2JWD8</accession>
<evidence type="ECO:0000313" key="3">
    <source>
        <dbReference type="EMBL" id="MCP2265442.1"/>
    </source>
</evidence>
<dbReference type="InterPro" id="IPR053140">
    <property type="entry name" value="GDSL_Rv0518-like"/>
</dbReference>
<dbReference type="Pfam" id="PF13472">
    <property type="entry name" value="Lipase_GDSL_2"/>
    <property type="match status" value="1"/>
</dbReference>
<feature type="chain" id="PRO_5040748736" evidence="1">
    <location>
        <begin position="25"/>
        <end position="725"/>
    </location>
</feature>
<dbReference type="InterPro" id="IPR013830">
    <property type="entry name" value="SGNH_hydro"/>
</dbReference>
<gene>
    <name evidence="3" type="ORF">APR03_002798</name>
</gene>
<name>A0A9X2JWD8_9MICO</name>
<dbReference type="Proteomes" id="UP001139493">
    <property type="component" value="Unassembled WGS sequence"/>
</dbReference>